<organism evidence="16 17">
    <name type="scientific">Pajaroellobacter abortibovis</name>
    <dbReference type="NCBI Taxonomy" id="1882918"/>
    <lineage>
        <taxon>Bacteria</taxon>
        <taxon>Pseudomonadati</taxon>
        <taxon>Myxococcota</taxon>
        <taxon>Polyangia</taxon>
        <taxon>Polyangiales</taxon>
        <taxon>Polyangiaceae</taxon>
    </lineage>
</organism>
<comment type="catalytic activity">
    <reaction evidence="10 11">
        <text>tRNA(Arg) + L-arginine + ATP = L-arginyl-tRNA(Arg) + AMP + diphosphate</text>
        <dbReference type="Rhea" id="RHEA:20301"/>
        <dbReference type="Rhea" id="RHEA-COMP:9658"/>
        <dbReference type="Rhea" id="RHEA-COMP:9673"/>
        <dbReference type="ChEBI" id="CHEBI:30616"/>
        <dbReference type="ChEBI" id="CHEBI:32682"/>
        <dbReference type="ChEBI" id="CHEBI:33019"/>
        <dbReference type="ChEBI" id="CHEBI:78442"/>
        <dbReference type="ChEBI" id="CHEBI:78513"/>
        <dbReference type="ChEBI" id="CHEBI:456215"/>
        <dbReference type="EC" id="6.1.1.19"/>
    </reaction>
</comment>
<evidence type="ECO:0000313" key="17">
    <source>
        <dbReference type="Proteomes" id="UP000185544"/>
    </source>
</evidence>
<evidence type="ECO:0000256" key="1">
    <source>
        <dbReference type="ARBA" id="ARBA00004496"/>
    </source>
</evidence>
<dbReference type="GO" id="GO:0006420">
    <property type="term" value="P:arginyl-tRNA aminoacylation"/>
    <property type="evidence" value="ECO:0007669"/>
    <property type="project" value="UniProtKB-UniRule"/>
</dbReference>
<feature type="short sequence motif" description="'HIGH' region" evidence="11">
    <location>
        <begin position="128"/>
        <end position="138"/>
    </location>
</feature>
<feature type="region of interest" description="Disordered" evidence="13">
    <location>
        <begin position="212"/>
        <end position="234"/>
    </location>
</feature>
<dbReference type="InterPro" id="IPR001278">
    <property type="entry name" value="Arg-tRNA-ligase"/>
</dbReference>
<evidence type="ECO:0000256" key="13">
    <source>
        <dbReference type="SAM" id="MobiDB-lite"/>
    </source>
</evidence>
<dbReference type="CDD" id="cd00671">
    <property type="entry name" value="ArgRS_core"/>
    <property type="match status" value="1"/>
</dbReference>
<evidence type="ECO:0000256" key="7">
    <source>
        <dbReference type="ARBA" id="ARBA00022840"/>
    </source>
</evidence>
<keyword evidence="8 11" id="KW-0648">Protein biosynthesis</keyword>
<dbReference type="EMBL" id="CP016908">
    <property type="protein sequence ID" value="APS00860.1"/>
    <property type="molecule type" value="Genomic_DNA"/>
</dbReference>
<dbReference type="SUPFAM" id="SSF52374">
    <property type="entry name" value="Nucleotidylyl transferase"/>
    <property type="match status" value="1"/>
</dbReference>
<keyword evidence="7 11" id="KW-0067">ATP-binding</keyword>
<dbReference type="Pfam" id="PF03485">
    <property type="entry name" value="Arg_tRNA_synt_N"/>
    <property type="match status" value="1"/>
</dbReference>
<dbReference type="Gene3D" id="1.10.730.10">
    <property type="entry name" value="Isoleucyl-tRNA Synthetase, Domain 1"/>
    <property type="match status" value="1"/>
</dbReference>
<dbReference type="CDD" id="cd07956">
    <property type="entry name" value="Anticodon_Ia_Arg"/>
    <property type="match status" value="1"/>
</dbReference>
<dbReference type="SMART" id="SM01016">
    <property type="entry name" value="Arg_tRNA_synt_N"/>
    <property type="match status" value="1"/>
</dbReference>
<dbReference type="InterPro" id="IPR036695">
    <property type="entry name" value="Arg-tRNA-synth_N_sf"/>
</dbReference>
<evidence type="ECO:0000256" key="11">
    <source>
        <dbReference type="HAMAP-Rule" id="MF_00123"/>
    </source>
</evidence>
<evidence type="ECO:0000256" key="8">
    <source>
        <dbReference type="ARBA" id="ARBA00022917"/>
    </source>
</evidence>
<feature type="domain" description="DALR anticodon binding" evidence="14">
    <location>
        <begin position="483"/>
        <end position="597"/>
    </location>
</feature>
<sequence length="597" mass="67482">MEVVSEGTMFSLLDRLKQQAAQAVCERFGIEREVAESALLFTRSKHADLQTVGALSLAKRCKCSPQEIGKAIQGALEKEEVVLRFELTDRGFLNLWIRSEWLATYAHRALSLRLLGAGQCVVVDYSSPNVAKPMHIAHIRSTILGDAIKRVFQAVGYRVIADNHLGDWGTQFGKLIVAYKKWVNLDAFQANPVQELLRLYVLFSEEEKKQQQSQKGGQVFRHSSDEEEDASPSPLLQEARAELVKLQRGDEQNRALWSLFLEASRRELDKMYQRLGVQFDITLGESFYRDQLASTVEALVQKGLAVEDQGAIIVPLERESTVGEKLPPLLIRKADGGFLYSTTDIATLLYRMEQWNPTWILYVTDERQQLHFKQLFATAKQLGISANLEHIWFGLMRLPEGTISTRQGHLISLEALLDEAEERAFQVACECNPELTEAEAREVARVVGIGAVKYNNLSKDRQTLLTFTWDKALALSGNTAPYLQYAYARTRSILRKAEQQGLSPGAISNLAPMEHELLLRLLWFPIIVEEVAKTVKPHLLCEYLFEVALLFSTFYKQMHVLKAEPQLRGSRLALIDLVSRVLKKGLDLLGIAVLERM</sequence>
<keyword evidence="4 11" id="KW-0963">Cytoplasm</keyword>
<dbReference type="PANTHER" id="PTHR11956:SF5">
    <property type="entry name" value="ARGININE--TRNA LIGASE, CYTOPLASMIC"/>
    <property type="match status" value="1"/>
</dbReference>
<comment type="subcellular location">
    <subcellularLocation>
        <location evidence="1 11">Cytoplasm</location>
    </subcellularLocation>
</comment>
<dbReference type="GO" id="GO:0004814">
    <property type="term" value="F:arginine-tRNA ligase activity"/>
    <property type="evidence" value="ECO:0007669"/>
    <property type="project" value="UniProtKB-UniRule"/>
</dbReference>
<evidence type="ECO:0000256" key="3">
    <source>
        <dbReference type="ARBA" id="ARBA00011245"/>
    </source>
</evidence>
<dbReference type="SUPFAM" id="SSF55190">
    <property type="entry name" value="Arginyl-tRNA synthetase (ArgRS), N-terminal 'additional' domain"/>
    <property type="match status" value="1"/>
</dbReference>
<proteinExistence type="inferred from homology"/>
<evidence type="ECO:0000259" key="14">
    <source>
        <dbReference type="SMART" id="SM00836"/>
    </source>
</evidence>
<evidence type="ECO:0000256" key="2">
    <source>
        <dbReference type="ARBA" id="ARBA00005594"/>
    </source>
</evidence>
<accession>A0A1L6MZE5</accession>
<dbReference type="Pfam" id="PF00750">
    <property type="entry name" value="tRNA-synt_1d"/>
    <property type="match status" value="1"/>
</dbReference>
<dbReference type="PANTHER" id="PTHR11956">
    <property type="entry name" value="ARGINYL-TRNA SYNTHETASE"/>
    <property type="match status" value="1"/>
</dbReference>
<dbReference type="PRINTS" id="PR01038">
    <property type="entry name" value="TRNASYNTHARG"/>
</dbReference>
<dbReference type="Gene3D" id="3.40.50.620">
    <property type="entry name" value="HUPs"/>
    <property type="match status" value="1"/>
</dbReference>
<keyword evidence="6 11" id="KW-0547">Nucleotide-binding</keyword>
<name>A0A1L6MZE5_9BACT</name>
<dbReference type="EC" id="6.1.1.19" evidence="11"/>
<dbReference type="Gene3D" id="3.30.1360.70">
    <property type="entry name" value="Arginyl tRNA synthetase N-terminal domain"/>
    <property type="match status" value="1"/>
</dbReference>
<dbReference type="FunFam" id="1.10.730.10:FF:000006">
    <property type="entry name" value="Arginyl-tRNA synthetase 2, mitochondrial"/>
    <property type="match status" value="1"/>
</dbReference>
<dbReference type="InterPro" id="IPR005148">
    <property type="entry name" value="Arg-tRNA-synth_N"/>
</dbReference>
<evidence type="ECO:0000256" key="4">
    <source>
        <dbReference type="ARBA" id="ARBA00022490"/>
    </source>
</evidence>
<comment type="similarity">
    <text evidence="2 11 12">Belongs to the class-I aminoacyl-tRNA synthetase family.</text>
</comment>
<reference evidence="16 17" key="1">
    <citation type="submission" date="2016-08" db="EMBL/GenBank/DDBJ databases">
        <title>Identification and validation of antigenic proteins from Pajaroellobacter abortibovis using de-novo genome sequence assembly and reverse vaccinology.</title>
        <authorList>
            <person name="Welly B.T."/>
            <person name="Miller M.R."/>
            <person name="Stott J.L."/>
            <person name="Blanchard M.T."/>
            <person name="Islas-Trejo A.D."/>
            <person name="O'Rourke S.M."/>
            <person name="Young A.E."/>
            <person name="Medrano J.F."/>
            <person name="Van Eenennaam A.L."/>
        </authorList>
    </citation>
    <scope>NUCLEOTIDE SEQUENCE [LARGE SCALE GENOMIC DNA]</scope>
    <source>
        <strain evidence="16 17">BTF92-0548A/99-0131</strain>
    </source>
</reference>
<dbReference type="HAMAP" id="MF_00123">
    <property type="entry name" value="Arg_tRNA_synth"/>
    <property type="match status" value="1"/>
</dbReference>
<dbReference type="Proteomes" id="UP000185544">
    <property type="component" value="Chromosome"/>
</dbReference>
<dbReference type="GO" id="GO:0005737">
    <property type="term" value="C:cytoplasm"/>
    <property type="evidence" value="ECO:0007669"/>
    <property type="project" value="UniProtKB-SubCell"/>
</dbReference>
<evidence type="ECO:0000256" key="12">
    <source>
        <dbReference type="RuleBase" id="RU363038"/>
    </source>
</evidence>
<dbReference type="SUPFAM" id="SSF47323">
    <property type="entry name" value="Anticodon-binding domain of a subclass of class I aminoacyl-tRNA synthetases"/>
    <property type="match status" value="1"/>
</dbReference>
<dbReference type="InterPro" id="IPR035684">
    <property type="entry name" value="ArgRS_core"/>
</dbReference>
<evidence type="ECO:0000256" key="10">
    <source>
        <dbReference type="ARBA" id="ARBA00049339"/>
    </source>
</evidence>
<evidence type="ECO:0000259" key="15">
    <source>
        <dbReference type="SMART" id="SM01016"/>
    </source>
</evidence>
<dbReference type="NCBIfam" id="TIGR00456">
    <property type="entry name" value="argS"/>
    <property type="match status" value="1"/>
</dbReference>
<dbReference type="GO" id="GO:0005524">
    <property type="term" value="F:ATP binding"/>
    <property type="evidence" value="ECO:0007669"/>
    <property type="project" value="UniProtKB-UniRule"/>
</dbReference>
<keyword evidence="5 11" id="KW-0436">Ligase</keyword>
<dbReference type="SMART" id="SM00836">
    <property type="entry name" value="DALR_1"/>
    <property type="match status" value="1"/>
</dbReference>
<gene>
    <name evidence="11" type="primary">argS</name>
    <name evidence="16" type="ORF">BCY86_02765</name>
</gene>
<comment type="subunit">
    <text evidence="3 11">Monomer.</text>
</comment>
<dbReference type="STRING" id="1882918.BCY86_02765"/>
<dbReference type="Pfam" id="PF05746">
    <property type="entry name" value="DALR_1"/>
    <property type="match status" value="1"/>
</dbReference>
<evidence type="ECO:0000256" key="6">
    <source>
        <dbReference type="ARBA" id="ARBA00022741"/>
    </source>
</evidence>
<evidence type="ECO:0000313" key="16">
    <source>
        <dbReference type="EMBL" id="APS00860.1"/>
    </source>
</evidence>
<evidence type="ECO:0000256" key="9">
    <source>
        <dbReference type="ARBA" id="ARBA00023146"/>
    </source>
</evidence>
<dbReference type="InterPro" id="IPR014729">
    <property type="entry name" value="Rossmann-like_a/b/a_fold"/>
</dbReference>
<dbReference type="FunFam" id="3.40.50.620:FF:000116">
    <property type="entry name" value="Arginine--tRNA ligase"/>
    <property type="match status" value="1"/>
</dbReference>
<keyword evidence="9 11" id="KW-0030">Aminoacyl-tRNA synthetase</keyword>
<evidence type="ECO:0000256" key="5">
    <source>
        <dbReference type="ARBA" id="ARBA00022598"/>
    </source>
</evidence>
<dbReference type="KEGG" id="pabo:BCY86_02765"/>
<dbReference type="InterPro" id="IPR008909">
    <property type="entry name" value="DALR_anticod-bd"/>
</dbReference>
<protein>
    <recommendedName>
        <fullName evidence="11">Arginine--tRNA ligase</fullName>
        <ecNumber evidence="11">6.1.1.19</ecNumber>
    </recommendedName>
    <alternativeName>
        <fullName evidence="11">Arginyl-tRNA synthetase</fullName>
        <shortName evidence="11">ArgRS</shortName>
    </alternativeName>
</protein>
<dbReference type="InterPro" id="IPR009080">
    <property type="entry name" value="tRNAsynth_Ia_anticodon-bd"/>
</dbReference>
<keyword evidence="17" id="KW-1185">Reference proteome</keyword>
<dbReference type="AlphaFoldDB" id="A0A1L6MZE5"/>
<feature type="domain" description="Arginyl tRNA synthetase N-terminal" evidence="15">
    <location>
        <begin position="14"/>
        <end position="97"/>
    </location>
</feature>